<keyword evidence="10" id="KW-1185">Reference proteome</keyword>
<comment type="similarity">
    <text evidence="2">Belongs to the IMPACT family.</text>
</comment>
<evidence type="ECO:0000256" key="1">
    <source>
        <dbReference type="ARBA" id="ARBA00004496"/>
    </source>
</evidence>
<evidence type="ECO:0000313" key="9">
    <source>
        <dbReference type="EMBL" id="KAF2841334.1"/>
    </source>
</evidence>
<protein>
    <submittedName>
        <fullName evidence="9">UPF0029-domain-containing protein</fullName>
    </submittedName>
</protein>
<dbReference type="InterPro" id="IPR036956">
    <property type="entry name" value="Impact_N_sf"/>
</dbReference>
<evidence type="ECO:0000313" key="10">
    <source>
        <dbReference type="Proteomes" id="UP000799429"/>
    </source>
</evidence>
<name>A0A9P4VV68_9PEZI</name>
<dbReference type="InterPro" id="IPR006575">
    <property type="entry name" value="RWD_dom"/>
</dbReference>
<dbReference type="Gene3D" id="3.30.230.30">
    <property type="entry name" value="Impact, N-terminal domain"/>
    <property type="match status" value="1"/>
</dbReference>
<dbReference type="PANTHER" id="PTHR16301:SF25">
    <property type="entry name" value="PROTEIN IMPACT"/>
    <property type="match status" value="1"/>
</dbReference>
<dbReference type="GO" id="GO:0006446">
    <property type="term" value="P:regulation of translational initiation"/>
    <property type="evidence" value="ECO:0007669"/>
    <property type="project" value="TreeGrafter"/>
</dbReference>
<dbReference type="PROSITE" id="PS50908">
    <property type="entry name" value="RWD"/>
    <property type="match status" value="1"/>
</dbReference>
<evidence type="ECO:0000256" key="7">
    <source>
        <dbReference type="SAM" id="MobiDB-lite"/>
    </source>
</evidence>
<evidence type="ECO:0000256" key="3">
    <source>
        <dbReference type="ARBA" id="ARBA00022490"/>
    </source>
</evidence>
<proteinExistence type="inferred from homology"/>
<accession>A0A9P4VV68</accession>
<dbReference type="Pfam" id="PF05773">
    <property type="entry name" value="RWD"/>
    <property type="match status" value="1"/>
</dbReference>
<dbReference type="EMBL" id="MU006091">
    <property type="protein sequence ID" value="KAF2841334.1"/>
    <property type="molecule type" value="Genomic_DNA"/>
</dbReference>
<feature type="domain" description="RWD" evidence="8">
    <location>
        <begin position="7"/>
        <end position="120"/>
    </location>
</feature>
<feature type="compositionally biased region" description="Basic and acidic residues" evidence="7">
    <location>
        <begin position="127"/>
        <end position="146"/>
    </location>
</feature>
<comment type="subcellular location">
    <subcellularLocation>
        <location evidence="1">Cytoplasm</location>
    </subcellularLocation>
</comment>
<keyword evidence="4" id="KW-0678">Repressor</keyword>
<comment type="caution">
    <text evidence="9">The sequence shown here is derived from an EMBL/GenBank/DDBJ whole genome shotgun (WGS) entry which is preliminary data.</text>
</comment>
<keyword evidence="6" id="KW-0346">Stress response</keyword>
<reference evidence="9" key="1">
    <citation type="journal article" date="2020" name="Stud. Mycol.">
        <title>101 Dothideomycetes genomes: a test case for predicting lifestyles and emergence of pathogens.</title>
        <authorList>
            <person name="Haridas S."/>
            <person name="Albert R."/>
            <person name="Binder M."/>
            <person name="Bloem J."/>
            <person name="Labutti K."/>
            <person name="Salamov A."/>
            <person name="Andreopoulos B."/>
            <person name="Baker S."/>
            <person name="Barry K."/>
            <person name="Bills G."/>
            <person name="Bluhm B."/>
            <person name="Cannon C."/>
            <person name="Castanera R."/>
            <person name="Culley D."/>
            <person name="Daum C."/>
            <person name="Ezra D."/>
            <person name="Gonzalez J."/>
            <person name="Henrissat B."/>
            <person name="Kuo A."/>
            <person name="Liang C."/>
            <person name="Lipzen A."/>
            <person name="Lutzoni F."/>
            <person name="Magnuson J."/>
            <person name="Mondo S."/>
            <person name="Nolan M."/>
            <person name="Ohm R."/>
            <person name="Pangilinan J."/>
            <person name="Park H.-J."/>
            <person name="Ramirez L."/>
            <person name="Alfaro M."/>
            <person name="Sun H."/>
            <person name="Tritt A."/>
            <person name="Yoshinaga Y."/>
            <person name="Zwiers L.-H."/>
            <person name="Turgeon B."/>
            <person name="Goodwin S."/>
            <person name="Spatafora J."/>
            <person name="Crous P."/>
            <person name="Grigoriev I."/>
        </authorList>
    </citation>
    <scope>NUCLEOTIDE SEQUENCE</scope>
    <source>
        <strain evidence="9">CBS 101060</strain>
    </source>
</reference>
<evidence type="ECO:0000259" key="8">
    <source>
        <dbReference type="PROSITE" id="PS50908"/>
    </source>
</evidence>
<sequence length="288" mass="31177">MNDALADEIISINAIYEAETLVPLPSGTTSTSNTDNGNARLVLLHLPPPKQITLRLAFPPAYPDAPPQVLGIEHVGPTVAKGEGRLVEGIVRDVITSTWQMGEECIFPTLEAVKELLETVIDVPEASPERETEETRARDDHSRELGEPPPWVLSDAVTEKKSVFVARCAPVSSPAEASLYISHLVATDKRVARATHNISAWRIRGVGDAGGSATVYQDCDDDGEAAAGGRLLRLLQLMDVWNVVVVVSRWYGGVLLGPDRFRIIGEVAREAVVRAGFGKEEKGKRSKS</sequence>
<dbReference type="InterPro" id="IPR016135">
    <property type="entry name" value="UBQ-conjugating_enzyme/RWD"/>
</dbReference>
<dbReference type="GO" id="GO:0140469">
    <property type="term" value="P:GCN2-mediated signaling"/>
    <property type="evidence" value="ECO:0007669"/>
    <property type="project" value="TreeGrafter"/>
</dbReference>
<dbReference type="GO" id="GO:0005737">
    <property type="term" value="C:cytoplasm"/>
    <property type="evidence" value="ECO:0007669"/>
    <property type="project" value="UniProtKB-SubCell"/>
</dbReference>
<dbReference type="InterPro" id="IPR023582">
    <property type="entry name" value="Impact"/>
</dbReference>
<dbReference type="SUPFAM" id="SSF54495">
    <property type="entry name" value="UBC-like"/>
    <property type="match status" value="1"/>
</dbReference>
<dbReference type="InterPro" id="IPR020568">
    <property type="entry name" value="Ribosomal_Su5_D2-typ_SF"/>
</dbReference>
<gene>
    <name evidence="9" type="ORF">M501DRAFT_1009293</name>
</gene>
<evidence type="ECO:0000256" key="4">
    <source>
        <dbReference type="ARBA" id="ARBA00022491"/>
    </source>
</evidence>
<dbReference type="Pfam" id="PF01205">
    <property type="entry name" value="Impact_N"/>
    <property type="match status" value="1"/>
</dbReference>
<dbReference type="OrthoDB" id="69641at2759"/>
<dbReference type="PROSITE" id="PS00910">
    <property type="entry name" value="UPF0029"/>
    <property type="match status" value="1"/>
</dbReference>
<dbReference type="InterPro" id="IPR001498">
    <property type="entry name" value="Impact_N"/>
</dbReference>
<evidence type="ECO:0000256" key="5">
    <source>
        <dbReference type="ARBA" id="ARBA00022845"/>
    </source>
</evidence>
<keyword evidence="5" id="KW-0810">Translation regulation</keyword>
<dbReference type="AlphaFoldDB" id="A0A9P4VV68"/>
<dbReference type="InterPro" id="IPR020569">
    <property type="entry name" value="UPF0029_Impact_CS"/>
</dbReference>
<dbReference type="Proteomes" id="UP000799429">
    <property type="component" value="Unassembled WGS sequence"/>
</dbReference>
<keyword evidence="3" id="KW-0963">Cytoplasm</keyword>
<feature type="region of interest" description="Disordered" evidence="7">
    <location>
        <begin position="123"/>
        <end position="151"/>
    </location>
</feature>
<evidence type="ECO:0000256" key="2">
    <source>
        <dbReference type="ARBA" id="ARBA00007665"/>
    </source>
</evidence>
<evidence type="ECO:0000256" key="6">
    <source>
        <dbReference type="ARBA" id="ARBA00023016"/>
    </source>
</evidence>
<dbReference type="SUPFAM" id="SSF54211">
    <property type="entry name" value="Ribosomal protein S5 domain 2-like"/>
    <property type="match status" value="1"/>
</dbReference>
<organism evidence="9 10">
    <name type="scientific">Patellaria atrata CBS 101060</name>
    <dbReference type="NCBI Taxonomy" id="1346257"/>
    <lineage>
        <taxon>Eukaryota</taxon>
        <taxon>Fungi</taxon>
        <taxon>Dikarya</taxon>
        <taxon>Ascomycota</taxon>
        <taxon>Pezizomycotina</taxon>
        <taxon>Dothideomycetes</taxon>
        <taxon>Dothideomycetes incertae sedis</taxon>
        <taxon>Patellariales</taxon>
        <taxon>Patellariaceae</taxon>
        <taxon>Patellaria</taxon>
    </lineage>
</organism>
<dbReference type="PANTHER" id="PTHR16301">
    <property type="entry name" value="IMPACT-RELATED"/>
    <property type="match status" value="1"/>
</dbReference>